<dbReference type="OrthoDB" id="10072614at2759"/>
<proteinExistence type="inferred from homology"/>
<name>A0A8K0TNV0_9PEZI</name>
<evidence type="ECO:0000256" key="7">
    <source>
        <dbReference type="ARBA" id="ARBA00022840"/>
    </source>
</evidence>
<dbReference type="PANTHER" id="PTHR19306">
    <property type="entry name" value="STRUCTURAL MAINTENANCE OF CHROMOSOMES 5,6 SMC5, SMC6"/>
    <property type="match status" value="1"/>
</dbReference>
<dbReference type="GO" id="GO:0005524">
    <property type="term" value="F:ATP binding"/>
    <property type="evidence" value="ECO:0007669"/>
    <property type="project" value="UniProtKB-KW"/>
</dbReference>
<gene>
    <name evidence="15" type="ORF">B0T11DRAFT_12212</name>
</gene>
<protein>
    <recommendedName>
        <fullName evidence="14">RecF/RecN/SMC N-terminal domain-containing protein</fullName>
    </recommendedName>
</protein>
<feature type="coiled-coil region" evidence="12">
    <location>
        <begin position="752"/>
        <end position="814"/>
    </location>
</feature>
<sequence length="1256" mass="141787">MLSRKRQHHATDGDGLDEATHTQGASAPQRNGSSQNKKPRVSNHASSRRASTSGTDTDMPTGHAGDDGEESDGQDAPPQTQYEIMRDAGFRHLENEELDDQRATQRIQSRPSRLGHNRPAENGIIENIECINFMCHERLYVELGPLINFIVGENGSGKSAVLTALTLCLGGKASSTNRGGSLKSFIKEGRDQSVISVTIKNTGIDAYQSDVYGASIKVERHFTRSGASGFKLKSEQGRIISTKKTDIDEITEYWGLQVDNPLNVLSQDNARQFLNAATPAQKYKFFFKGVQLEQLDHDYRYVSETLDSHEAKLPEVRDRVHRAEVDFKKAQQDKQLADQHQGMRERLSRLRGKLVWCQVVEEERELATRQAGLARAESMQEEAARQLAQVTEQLDHDDLMCQEVQATVAEKTEAKDAQSAAVDEASALYQENKKSLTNLHRQERELHEQTKAADDALKRFTKEIEAEKATIREGAGLARQQVLDKIAAAEEKETNISTRMSNEVEATPRFKAETAEASEKANIAKKDLGKQEDDIRALENHIRVLNSESSLALNPKIERLRKAIQNDGRFETRPLGPIGSYIQLLKPEWSSIIEATFGQILNSFLVSSKNDQQLLAQHMRTLGISGTGIVIGRRLAAKTKFNEPDGRFLTILRALKINDDWVRDQLVINFSIEKIILVKTRDEGQEIMFPSSGGPPRDVIACLVPHDRKRGDGLRLTNRGGGPSTSPVQGWTKQPRMQSDAQFQVAYQEETLRGLRQALQQASRHAGDLESEARRCYEAQKRHEAAIPQMERSLRKIQAEIHELKEKLDSFEGVDDRLAVLQQSRKDAEDDKFHLGTQYGETKVNVQTSNKTTEASKAAWNEEKLKLLEAEAQLTKAELKLKRATDARNITLMKKQRAIDQQQAAVDGRSAAERRYMEQQADVAKLVEQAEALCHRVPVQEDETYSSIDKQYTNLRNHIKDREKHIGMSDDEITRRLTETHKAYKYWTEFHEAQTELHRAGKKSLQDRIIKWRCFQAHISAHSRMNFQYLLSERGFRGQLRFEHPKKILTLSVEPDETRRSAAGRSTKTLSGGEKSFSSICMLLAIWEAMGSPLRCLDEFDVFMDNVNRTVSTNMLVNAARNSVGKQYIMITPNAIEGRAALDKDVKIIRYVWPLQLPILFLFKIEYLPTCQTYRPSSTDAHLAPGRPIGVCEWAVMTELGALRCRECFARGKSREWLSMILAFCVCLLEGRRGGVIQLGDTQVAMIDIQDTIIQR</sequence>
<evidence type="ECO:0000313" key="16">
    <source>
        <dbReference type="Proteomes" id="UP000813385"/>
    </source>
</evidence>
<keyword evidence="11" id="KW-0539">Nucleus</keyword>
<keyword evidence="4" id="KW-0158">Chromosome</keyword>
<feature type="domain" description="RecF/RecN/SMC N-terminal" evidence="14">
    <location>
        <begin position="125"/>
        <end position="1133"/>
    </location>
</feature>
<feature type="compositionally biased region" description="Polar residues" evidence="13">
    <location>
        <begin position="43"/>
        <end position="58"/>
    </location>
</feature>
<keyword evidence="16" id="KW-1185">Reference proteome</keyword>
<feature type="region of interest" description="Disordered" evidence="13">
    <location>
        <begin position="95"/>
        <end position="118"/>
    </location>
</feature>
<evidence type="ECO:0000256" key="10">
    <source>
        <dbReference type="ARBA" id="ARBA00023204"/>
    </source>
</evidence>
<dbReference type="GO" id="GO:0000724">
    <property type="term" value="P:double-strand break repair via homologous recombination"/>
    <property type="evidence" value="ECO:0007669"/>
    <property type="project" value="TreeGrafter"/>
</dbReference>
<dbReference type="AlphaFoldDB" id="A0A8K0TNV0"/>
<evidence type="ECO:0000256" key="12">
    <source>
        <dbReference type="SAM" id="Coils"/>
    </source>
</evidence>
<evidence type="ECO:0000256" key="13">
    <source>
        <dbReference type="SAM" id="MobiDB-lite"/>
    </source>
</evidence>
<accession>A0A8K0TNV0</accession>
<dbReference type="InterPro" id="IPR027417">
    <property type="entry name" value="P-loop_NTPase"/>
</dbReference>
<keyword evidence="6" id="KW-0227">DNA damage</keyword>
<evidence type="ECO:0000313" key="15">
    <source>
        <dbReference type="EMBL" id="KAH7375713.1"/>
    </source>
</evidence>
<dbReference type="GO" id="GO:0035861">
    <property type="term" value="C:site of double-strand break"/>
    <property type="evidence" value="ECO:0007669"/>
    <property type="project" value="TreeGrafter"/>
</dbReference>
<organism evidence="15 16">
    <name type="scientific">Plectosphaerella cucumerina</name>
    <dbReference type="NCBI Taxonomy" id="40658"/>
    <lineage>
        <taxon>Eukaryota</taxon>
        <taxon>Fungi</taxon>
        <taxon>Dikarya</taxon>
        <taxon>Ascomycota</taxon>
        <taxon>Pezizomycotina</taxon>
        <taxon>Sordariomycetes</taxon>
        <taxon>Hypocreomycetidae</taxon>
        <taxon>Glomerellales</taxon>
        <taxon>Plectosphaerellaceae</taxon>
        <taxon>Plectosphaerella</taxon>
    </lineage>
</organism>
<dbReference type="EMBL" id="JAGPXD010000001">
    <property type="protein sequence ID" value="KAH7375713.1"/>
    <property type="molecule type" value="Genomic_DNA"/>
</dbReference>
<keyword evidence="8 12" id="KW-0175">Coiled coil</keyword>
<dbReference type="Proteomes" id="UP000813385">
    <property type="component" value="Unassembled WGS sequence"/>
</dbReference>
<keyword evidence="5" id="KW-0547">Nucleotide-binding</keyword>
<comment type="caution">
    <text evidence="15">The sequence shown here is derived from an EMBL/GenBank/DDBJ whole genome shotgun (WGS) entry which is preliminary data.</text>
</comment>
<feature type="region of interest" description="Disordered" evidence="13">
    <location>
        <begin position="1"/>
        <end position="79"/>
    </location>
</feature>
<evidence type="ECO:0000256" key="6">
    <source>
        <dbReference type="ARBA" id="ARBA00022763"/>
    </source>
</evidence>
<evidence type="ECO:0000259" key="14">
    <source>
        <dbReference type="Pfam" id="PF02463"/>
    </source>
</evidence>
<evidence type="ECO:0000256" key="11">
    <source>
        <dbReference type="ARBA" id="ARBA00023242"/>
    </source>
</evidence>
<dbReference type="GO" id="GO:0003697">
    <property type="term" value="F:single-stranded DNA binding"/>
    <property type="evidence" value="ECO:0007669"/>
    <property type="project" value="TreeGrafter"/>
</dbReference>
<evidence type="ECO:0000256" key="5">
    <source>
        <dbReference type="ARBA" id="ARBA00022741"/>
    </source>
</evidence>
<evidence type="ECO:0000256" key="3">
    <source>
        <dbReference type="ARBA" id="ARBA00006793"/>
    </source>
</evidence>
<reference evidence="15" key="1">
    <citation type="journal article" date="2021" name="Nat. Commun.">
        <title>Genetic determinants of endophytism in the Arabidopsis root mycobiome.</title>
        <authorList>
            <person name="Mesny F."/>
            <person name="Miyauchi S."/>
            <person name="Thiergart T."/>
            <person name="Pickel B."/>
            <person name="Atanasova L."/>
            <person name="Karlsson M."/>
            <person name="Huettel B."/>
            <person name="Barry K.W."/>
            <person name="Haridas S."/>
            <person name="Chen C."/>
            <person name="Bauer D."/>
            <person name="Andreopoulos W."/>
            <person name="Pangilinan J."/>
            <person name="LaButti K."/>
            <person name="Riley R."/>
            <person name="Lipzen A."/>
            <person name="Clum A."/>
            <person name="Drula E."/>
            <person name="Henrissat B."/>
            <person name="Kohler A."/>
            <person name="Grigoriev I.V."/>
            <person name="Martin F.M."/>
            <person name="Hacquard S."/>
        </authorList>
    </citation>
    <scope>NUCLEOTIDE SEQUENCE</scope>
    <source>
        <strain evidence="15">MPI-CAGE-AT-0016</strain>
    </source>
</reference>
<feature type="region of interest" description="Disordered" evidence="13">
    <location>
        <begin position="713"/>
        <end position="736"/>
    </location>
</feature>
<evidence type="ECO:0000256" key="9">
    <source>
        <dbReference type="ARBA" id="ARBA00023172"/>
    </source>
</evidence>
<feature type="compositionally biased region" description="Polar residues" evidence="13">
    <location>
        <begin position="724"/>
        <end position="736"/>
    </location>
</feature>
<comment type="similarity">
    <text evidence="3">Belongs to the SMC family. SMC6 subfamily.</text>
</comment>
<comment type="subcellular location">
    <subcellularLocation>
        <location evidence="2">Chromosome</location>
    </subcellularLocation>
    <subcellularLocation>
        <location evidence="1">Nucleus</location>
    </subcellularLocation>
</comment>
<feature type="coiled-coil region" evidence="12">
    <location>
        <begin position="865"/>
        <end position="929"/>
    </location>
</feature>
<evidence type="ECO:0000256" key="2">
    <source>
        <dbReference type="ARBA" id="ARBA00004286"/>
    </source>
</evidence>
<dbReference type="InterPro" id="IPR003395">
    <property type="entry name" value="RecF/RecN/SMC_N"/>
</dbReference>
<evidence type="ECO:0000256" key="4">
    <source>
        <dbReference type="ARBA" id="ARBA00022454"/>
    </source>
</evidence>
<keyword evidence="7" id="KW-0067">ATP-binding</keyword>
<dbReference type="Gene3D" id="3.40.50.300">
    <property type="entry name" value="P-loop containing nucleotide triphosphate hydrolases"/>
    <property type="match status" value="2"/>
</dbReference>
<dbReference type="SUPFAM" id="SSF52540">
    <property type="entry name" value="P-loop containing nucleoside triphosphate hydrolases"/>
    <property type="match status" value="1"/>
</dbReference>
<feature type="coiled-coil region" evidence="12">
    <location>
        <begin position="521"/>
        <end position="548"/>
    </location>
</feature>
<feature type="compositionally biased region" description="Polar residues" evidence="13">
    <location>
        <begin position="21"/>
        <end position="36"/>
    </location>
</feature>
<evidence type="ECO:0000256" key="8">
    <source>
        <dbReference type="ARBA" id="ARBA00023054"/>
    </source>
</evidence>
<keyword evidence="10" id="KW-0234">DNA repair</keyword>
<keyword evidence="9" id="KW-0233">DNA recombination</keyword>
<evidence type="ECO:0000256" key="1">
    <source>
        <dbReference type="ARBA" id="ARBA00004123"/>
    </source>
</evidence>
<dbReference type="GO" id="GO:0030915">
    <property type="term" value="C:Smc5-Smc6 complex"/>
    <property type="evidence" value="ECO:0007669"/>
    <property type="project" value="TreeGrafter"/>
</dbReference>
<dbReference type="Pfam" id="PF02463">
    <property type="entry name" value="SMC_N"/>
    <property type="match status" value="1"/>
</dbReference>
<dbReference type="PANTHER" id="PTHR19306:SF6">
    <property type="entry name" value="STRUCTURAL MAINTENANCE OF CHROMOSOMES PROTEIN 6"/>
    <property type="match status" value="1"/>
</dbReference>
<dbReference type="GO" id="GO:0003684">
    <property type="term" value="F:damaged DNA binding"/>
    <property type="evidence" value="ECO:0007669"/>
    <property type="project" value="TreeGrafter"/>
</dbReference>
<dbReference type="GO" id="GO:0005634">
    <property type="term" value="C:nucleus"/>
    <property type="evidence" value="ECO:0007669"/>
    <property type="project" value="UniProtKB-SubCell"/>
</dbReference>